<dbReference type="HOGENOM" id="CLU_055968_0_1_0"/>
<dbReference type="KEGG" id="din:Selin_0723"/>
<dbReference type="RefSeq" id="WP_013505355.1">
    <property type="nucleotide sequence ID" value="NC_014836.1"/>
</dbReference>
<dbReference type="EMBL" id="CP002432">
    <property type="protein sequence ID" value="ADU65467.1"/>
    <property type="molecule type" value="Genomic_DNA"/>
</dbReference>
<dbReference type="InterPro" id="IPR003099">
    <property type="entry name" value="Prephen_DH"/>
</dbReference>
<dbReference type="Pfam" id="PF20463">
    <property type="entry name" value="PDH_C"/>
    <property type="match status" value="1"/>
</dbReference>
<evidence type="ECO:0000313" key="11">
    <source>
        <dbReference type="EMBL" id="ADU65467.1"/>
    </source>
</evidence>
<evidence type="ECO:0000259" key="10">
    <source>
        <dbReference type="PROSITE" id="PS51176"/>
    </source>
</evidence>
<dbReference type="GO" id="GO:0004665">
    <property type="term" value="F:prephenate dehydrogenase (NADP+) activity"/>
    <property type="evidence" value="ECO:0007669"/>
    <property type="project" value="InterPro"/>
</dbReference>
<dbReference type="GO" id="GO:0006571">
    <property type="term" value="P:tyrosine biosynthetic process"/>
    <property type="evidence" value="ECO:0007669"/>
    <property type="project" value="UniProtKB-KW"/>
</dbReference>
<evidence type="ECO:0000256" key="8">
    <source>
        <dbReference type="ARBA" id="ARBA00023141"/>
    </source>
</evidence>
<evidence type="ECO:0000256" key="9">
    <source>
        <dbReference type="ARBA" id="ARBA00049260"/>
    </source>
</evidence>
<evidence type="ECO:0000256" key="1">
    <source>
        <dbReference type="ARBA" id="ARBA00005067"/>
    </source>
</evidence>
<keyword evidence="12" id="KW-1185">Reference proteome</keyword>
<dbReference type="PANTHER" id="PTHR21363:SF0">
    <property type="entry name" value="PREPHENATE DEHYDROGENASE [NADP(+)]"/>
    <property type="match status" value="1"/>
</dbReference>
<dbReference type="PROSITE" id="PS51176">
    <property type="entry name" value="PDH_ADH"/>
    <property type="match status" value="1"/>
</dbReference>
<name>E6W1T5_DESIS</name>
<dbReference type="FunFam" id="3.40.50.720:FF:000208">
    <property type="entry name" value="Prephenate dehydrogenase"/>
    <property type="match status" value="1"/>
</dbReference>
<dbReference type="InterPro" id="IPR036291">
    <property type="entry name" value="NAD(P)-bd_dom_sf"/>
</dbReference>
<accession>E6W1T5</accession>
<evidence type="ECO:0000256" key="6">
    <source>
        <dbReference type="ARBA" id="ARBA00023002"/>
    </source>
</evidence>
<dbReference type="eggNOG" id="COG0287">
    <property type="taxonomic scope" value="Bacteria"/>
</dbReference>
<gene>
    <name evidence="11" type="ordered locus">Selin_0723</name>
</gene>
<evidence type="ECO:0000256" key="7">
    <source>
        <dbReference type="ARBA" id="ARBA00023027"/>
    </source>
</evidence>
<keyword evidence="8" id="KW-0057">Aromatic amino acid biosynthesis</keyword>
<keyword evidence="7" id="KW-0520">NAD</keyword>
<keyword evidence="4" id="KW-0827">Tyrosine biosynthesis</keyword>
<dbReference type="SUPFAM" id="SSF51735">
    <property type="entry name" value="NAD(P)-binding Rossmann-fold domains"/>
    <property type="match status" value="1"/>
</dbReference>
<dbReference type="GO" id="GO:0070403">
    <property type="term" value="F:NAD+ binding"/>
    <property type="evidence" value="ECO:0007669"/>
    <property type="project" value="InterPro"/>
</dbReference>
<dbReference type="EC" id="1.3.1.12" evidence="3"/>
<sequence>MEVIERCAIIGLGLIGGSFGAALKEHGLARHITGIDRCEQTLRQAMGSGIIDGSSTVVAGALAGCTHIFVATPVGSFDVVFEQLSQHAEASALVVDFGSVKGELSMRMHRRFPQLNYIPAHPIAGSERSGVGAASASLFRNRKWIITPLPQTPSVQLSELRQLLLAVGAVPVDMDPMEHDRVFAAVSHLPHMVAYGLVGSIAAMEDAWNLPLSRYPGAGFRDFTRIASSDETMWADIALANKAEILESMELFRESLEKIRQAIACEDRSALLESFRGAREYRDAIVRHMEEANA</sequence>
<dbReference type="Pfam" id="PF02153">
    <property type="entry name" value="PDH_N"/>
    <property type="match status" value="1"/>
</dbReference>
<dbReference type="FunFam" id="1.10.3660.10:FF:000003">
    <property type="entry name" value="Prephenate dehydrogenase"/>
    <property type="match status" value="1"/>
</dbReference>
<keyword evidence="6 11" id="KW-0560">Oxidoreductase</keyword>
<dbReference type="InterPro" id="IPR046825">
    <property type="entry name" value="PDH_C"/>
</dbReference>
<reference evidence="11 12" key="1">
    <citation type="submission" date="2010-12" db="EMBL/GenBank/DDBJ databases">
        <title>Complete sequence of Desulfurispirillum indicum S5.</title>
        <authorList>
            <consortium name="US DOE Joint Genome Institute"/>
            <person name="Lucas S."/>
            <person name="Copeland A."/>
            <person name="Lapidus A."/>
            <person name="Cheng J.-F."/>
            <person name="Goodwin L."/>
            <person name="Pitluck S."/>
            <person name="Chertkov O."/>
            <person name="Held B."/>
            <person name="Detter J.C."/>
            <person name="Han C."/>
            <person name="Tapia R."/>
            <person name="Land M."/>
            <person name="Hauser L."/>
            <person name="Kyrpides N."/>
            <person name="Ivanova N."/>
            <person name="Mikhailova N."/>
            <person name="Haggblom M."/>
            <person name="Rauschenbach I."/>
            <person name="Bini E."/>
            <person name="Woyke T."/>
        </authorList>
    </citation>
    <scope>NUCLEOTIDE SEQUENCE [LARGE SCALE GENOMIC DNA]</scope>
    <source>
        <strain evidence="12">ATCC BAA-1389 / DSM 22839 / S5</strain>
    </source>
</reference>
<dbReference type="Gene3D" id="1.10.3660.10">
    <property type="entry name" value="6-phosphogluconate dehydrogenase C-terminal like domain"/>
    <property type="match status" value="1"/>
</dbReference>
<comment type="catalytic activity">
    <reaction evidence="9">
        <text>prephenate + NAD(+) = 3-(4-hydroxyphenyl)pyruvate + CO2 + NADH</text>
        <dbReference type="Rhea" id="RHEA:13869"/>
        <dbReference type="ChEBI" id="CHEBI:16526"/>
        <dbReference type="ChEBI" id="CHEBI:29934"/>
        <dbReference type="ChEBI" id="CHEBI:36242"/>
        <dbReference type="ChEBI" id="CHEBI:57540"/>
        <dbReference type="ChEBI" id="CHEBI:57945"/>
        <dbReference type="EC" id="1.3.1.12"/>
    </reaction>
</comment>
<dbReference type="SUPFAM" id="SSF48179">
    <property type="entry name" value="6-phosphogluconate dehydrogenase C-terminal domain-like"/>
    <property type="match status" value="1"/>
</dbReference>
<feature type="domain" description="Prephenate/arogenate dehydrogenase" evidence="10">
    <location>
        <begin position="5"/>
        <end position="293"/>
    </location>
</feature>
<dbReference type="InterPro" id="IPR046826">
    <property type="entry name" value="PDH_N"/>
</dbReference>
<evidence type="ECO:0000256" key="5">
    <source>
        <dbReference type="ARBA" id="ARBA00022605"/>
    </source>
</evidence>
<dbReference type="PANTHER" id="PTHR21363">
    <property type="entry name" value="PREPHENATE DEHYDROGENASE"/>
    <property type="match status" value="1"/>
</dbReference>
<evidence type="ECO:0000256" key="2">
    <source>
        <dbReference type="ARBA" id="ARBA00007964"/>
    </source>
</evidence>
<keyword evidence="5" id="KW-0028">Amino-acid biosynthesis</keyword>
<comment type="pathway">
    <text evidence="1">Amino-acid biosynthesis; L-tyrosine biosynthesis; (4-hydroxyphenyl)pyruvate from prephenate (NAD(+) route): step 1/1.</text>
</comment>
<evidence type="ECO:0000256" key="3">
    <source>
        <dbReference type="ARBA" id="ARBA00012068"/>
    </source>
</evidence>
<dbReference type="GO" id="GO:0008977">
    <property type="term" value="F:prephenate dehydrogenase (NAD+) activity"/>
    <property type="evidence" value="ECO:0007669"/>
    <property type="project" value="UniProtKB-EC"/>
</dbReference>
<comment type="similarity">
    <text evidence="2">Belongs to the prephenate/arogenate dehydrogenase family.</text>
</comment>
<dbReference type="InterPro" id="IPR008927">
    <property type="entry name" value="6-PGluconate_DH-like_C_sf"/>
</dbReference>
<dbReference type="AlphaFoldDB" id="E6W1T5"/>
<dbReference type="STRING" id="653733.Selin_0723"/>
<dbReference type="InParanoid" id="E6W1T5"/>
<dbReference type="OrthoDB" id="9809920at2"/>
<dbReference type="Proteomes" id="UP000002572">
    <property type="component" value="Chromosome"/>
</dbReference>
<organism evidence="11 12">
    <name type="scientific">Desulfurispirillum indicum (strain ATCC BAA-1389 / DSM 22839 / S5)</name>
    <dbReference type="NCBI Taxonomy" id="653733"/>
    <lineage>
        <taxon>Bacteria</taxon>
        <taxon>Pseudomonadati</taxon>
        <taxon>Chrysiogenota</taxon>
        <taxon>Chrysiogenia</taxon>
        <taxon>Chrysiogenales</taxon>
        <taxon>Chrysiogenaceae</taxon>
        <taxon>Desulfurispirillum</taxon>
    </lineage>
</organism>
<dbReference type="InterPro" id="IPR050812">
    <property type="entry name" value="Preph/Arog_dehydrog"/>
</dbReference>
<protein>
    <recommendedName>
        <fullName evidence="3">prephenate dehydrogenase</fullName>
        <ecNumber evidence="3">1.3.1.12</ecNumber>
    </recommendedName>
</protein>
<proteinExistence type="inferred from homology"/>
<evidence type="ECO:0000313" key="12">
    <source>
        <dbReference type="Proteomes" id="UP000002572"/>
    </source>
</evidence>
<evidence type="ECO:0000256" key="4">
    <source>
        <dbReference type="ARBA" id="ARBA00022498"/>
    </source>
</evidence>
<dbReference type="Gene3D" id="3.40.50.720">
    <property type="entry name" value="NAD(P)-binding Rossmann-like Domain"/>
    <property type="match status" value="1"/>
</dbReference>